<keyword evidence="3" id="KW-1185">Reference proteome</keyword>
<protein>
    <recommendedName>
        <fullName evidence="1">Peptidase M1 membrane alanine aminopeptidase domain-containing protein</fullName>
    </recommendedName>
</protein>
<dbReference type="Proteomes" id="UP000249819">
    <property type="component" value="Unassembled WGS sequence"/>
</dbReference>
<dbReference type="SUPFAM" id="SSF55486">
    <property type="entry name" value="Metalloproteases ('zincins'), catalytic domain"/>
    <property type="match status" value="1"/>
</dbReference>
<evidence type="ECO:0000259" key="1">
    <source>
        <dbReference type="Pfam" id="PF01433"/>
    </source>
</evidence>
<dbReference type="InterPro" id="IPR014782">
    <property type="entry name" value="Peptidase_M1_dom"/>
</dbReference>
<dbReference type="GO" id="GO:0008237">
    <property type="term" value="F:metallopeptidase activity"/>
    <property type="evidence" value="ECO:0007669"/>
    <property type="project" value="InterPro"/>
</dbReference>
<comment type="caution">
    <text evidence="2">The sequence shown here is derived from an EMBL/GenBank/DDBJ whole genome shotgun (WGS) entry which is preliminary data.</text>
</comment>
<proteinExistence type="predicted"/>
<accession>A0A327VZL8</accession>
<feature type="domain" description="Peptidase M1 membrane alanine aminopeptidase" evidence="1">
    <location>
        <begin position="288"/>
        <end position="438"/>
    </location>
</feature>
<dbReference type="RefSeq" id="WP_111593364.1">
    <property type="nucleotide sequence ID" value="NZ_QLMA01000005.1"/>
</dbReference>
<dbReference type="GO" id="GO:0008270">
    <property type="term" value="F:zinc ion binding"/>
    <property type="evidence" value="ECO:0007669"/>
    <property type="project" value="InterPro"/>
</dbReference>
<dbReference type="InterPro" id="IPR011990">
    <property type="entry name" value="TPR-like_helical_dom_sf"/>
</dbReference>
<name>A0A327VZL8_9BACT</name>
<dbReference type="EMBL" id="QLMA01000005">
    <property type="protein sequence ID" value="RAJ80375.1"/>
    <property type="molecule type" value="Genomic_DNA"/>
</dbReference>
<organism evidence="2 3">
    <name type="scientific">Chitinophaga dinghuensis</name>
    <dbReference type="NCBI Taxonomy" id="1539050"/>
    <lineage>
        <taxon>Bacteria</taxon>
        <taxon>Pseudomonadati</taxon>
        <taxon>Bacteroidota</taxon>
        <taxon>Chitinophagia</taxon>
        <taxon>Chitinophagales</taxon>
        <taxon>Chitinophagaceae</taxon>
        <taxon>Chitinophaga</taxon>
    </lineage>
</organism>
<dbReference type="Gene3D" id="1.10.390.10">
    <property type="entry name" value="Neutral Protease Domain 2"/>
    <property type="match status" value="1"/>
</dbReference>
<gene>
    <name evidence="2" type="ORF">CLV59_105484</name>
</gene>
<reference evidence="2 3" key="1">
    <citation type="submission" date="2018-06" db="EMBL/GenBank/DDBJ databases">
        <title>Genomic Encyclopedia of Archaeal and Bacterial Type Strains, Phase II (KMG-II): from individual species to whole genera.</title>
        <authorList>
            <person name="Goeker M."/>
        </authorList>
    </citation>
    <scope>NUCLEOTIDE SEQUENCE [LARGE SCALE GENOMIC DNA]</scope>
    <source>
        <strain evidence="2 3">DSM 29821</strain>
    </source>
</reference>
<dbReference type="SUPFAM" id="SSF48452">
    <property type="entry name" value="TPR-like"/>
    <property type="match status" value="1"/>
</dbReference>
<dbReference type="InterPro" id="IPR027268">
    <property type="entry name" value="Peptidase_M4/M1_CTD_sf"/>
</dbReference>
<evidence type="ECO:0000313" key="2">
    <source>
        <dbReference type="EMBL" id="RAJ80375.1"/>
    </source>
</evidence>
<dbReference type="AlphaFoldDB" id="A0A327VZL8"/>
<evidence type="ECO:0000313" key="3">
    <source>
        <dbReference type="Proteomes" id="UP000249819"/>
    </source>
</evidence>
<sequence>MRRVIALLYFLSPIFLYGQQKLDYQLHVQADPARQIFAVQGSLSFKSDKATADAVTIILSKGKGPAKFQLQGASGTLDTSVNASGDIAYHWRFKHSLAVGTHLAFTFSYDRGTAPAFQFYMDSSFCMAGGYGSAWYPQVMTRNEHGENDNTRGTATLWVTTPLQQMAVMAASTVKLSATATTQTFEFHYAQPDIFSVYIGKYSRQEYQGRFPFYTYSLSKEVHGDDISRKAAAVLDYLTSAFGRLTIPNFSIIEFPDEVSEQTGIGGASIQGGVVMPTSALREFNYALFGHEIGHQWWGNRILAKGRAGADMLSEGMAQYGSLQVVEHFDSAHAIDYRKMGYPGYLRDQSGLGYLKNAAAGNDEPLVSLTGGNGHILGDSKGFLSLELLSNVVGKEKFHLTLQWIVEKYGQTGLSWNDFLNEISTANGSSLQWFYSQWFERTGAPAWESTWHQAQNTLELNMQQKDSIYQLPLEVMITYQNGTTSLQYIAIRERNSHFQLPVNSTVAKVDIDPSFKVLHWEDVLTPIAMAQSKVVKVLNLRIQQKPEEAASLAKSYLAEGIKDDNYGVEFTLYYQLGRIAAAQQKSEEALGYYQHALQCASRASDLLAYTYYRIAQLASAKKDKSLLEWACRNAVAADTANQKADSMEARVKVFM</sequence>
<dbReference type="Pfam" id="PF01433">
    <property type="entry name" value="Peptidase_M1"/>
    <property type="match status" value="1"/>
</dbReference>
<dbReference type="OrthoDB" id="100605at2"/>
<dbReference type="Gene3D" id="1.25.40.10">
    <property type="entry name" value="Tetratricopeptide repeat domain"/>
    <property type="match status" value="1"/>
</dbReference>